<gene>
    <name evidence="2" type="ORF">C482_15473</name>
</gene>
<organism evidence="2 3">
    <name type="scientific">Natrialba chahannaoensis JCM 10990</name>
    <dbReference type="NCBI Taxonomy" id="1227492"/>
    <lineage>
        <taxon>Archaea</taxon>
        <taxon>Methanobacteriati</taxon>
        <taxon>Methanobacteriota</taxon>
        <taxon>Stenosarchaea group</taxon>
        <taxon>Halobacteria</taxon>
        <taxon>Halobacteriales</taxon>
        <taxon>Natrialbaceae</taxon>
        <taxon>Natrialba</taxon>
    </lineage>
</organism>
<dbReference type="STRING" id="1227492.C482_15473"/>
<dbReference type="Proteomes" id="UP000011693">
    <property type="component" value="Unassembled WGS sequence"/>
</dbReference>
<dbReference type="OrthoDB" id="205437at2157"/>
<name>M0AE13_9EURY</name>
<evidence type="ECO:0000256" key="1">
    <source>
        <dbReference type="SAM" id="MobiDB-lite"/>
    </source>
</evidence>
<dbReference type="AlphaFoldDB" id="M0AE13"/>
<proteinExistence type="predicted"/>
<evidence type="ECO:0000313" key="2">
    <source>
        <dbReference type="EMBL" id="ELY96641.1"/>
    </source>
</evidence>
<dbReference type="EMBL" id="AOIN01000082">
    <property type="protein sequence ID" value="ELY96641.1"/>
    <property type="molecule type" value="Genomic_DNA"/>
</dbReference>
<accession>M0AE13</accession>
<keyword evidence="3" id="KW-1185">Reference proteome</keyword>
<dbReference type="PATRIC" id="fig|1227492.4.peg.3070"/>
<dbReference type="RefSeq" id="WP_006168583.1">
    <property type="nucleotide sequence ID" value="NZ_AOIN01000082.1"/>
</dbReference>
<feature type="region of interest" description="Disordered" evidence="1">
    <location>
        <begin position="1"/>
        <end position="25"/>
    </location>
</feature>
<sequence length="149" mass="16453">MSTTTTTQKTLAEAPTGEQESDINLSEIVAQTVPIGDELPDFDEFNAVCKATRDTIERVIDDRDEEQNLMADGGAAVATSTCYGCQHEVPEASLEQVTSGGMLVDEEIVEYRSRHPQTGECRDDIRRAEYEHTIPMCPDCRTENGADHE</sequence>
<protein>
    <submittedName>
        <fullName evidence="2">Uncharacterized protein</fullName>
    </submittedName>
</protein>
<evidence type="ECO:0000313" key="3">
    <source>
        <dbReference type="Proteomes" id="UP000011693"/>
    </source>
</evidence>
<comment type="caution">
    <text evidence="2">The sequence shown here is derived from an EMBL/GenBank/DDBJ whole genome shotgun (WGS) entry which is preliminary data.</text>
</comment>
<reference evidence="2 3" key="1">
    <citation type="journal article" date="2014" name="PLoS Genet.">
        <title>Phylogenetically driven sequencing of extremely halophilic archaea reveals strategies for static and dynamic osmo-response.</title>
        <authorList>
            <person name="Becker E.A."/>
            <person name="Seitzer P.M."/>
            <person name="Tritt A."/>
            <person name="Larsen D."/>
            <person name="Krusor M."/>
            <person name="Yao A.I."/>
            <person name="Wu D."/>
            <person name="Madern D."/>
            <person name="Eisen J.A."/>
            <person name="Darling A.E."/>
            <person name="Facciotti M.T."/>
        </authorList>
    </citation>
    <scope>NUCLEOTIDE SEQUENCE [LARGE SCALE GENOMIC DNA]</scope>
    <source>
        <strain evidence="2 3">JCM 10990</strain>
    </source>
</reference>